<gene>
    <name evidence="2" type="ORF">GGR38_003338</name>
</gene>
<dbReference type="RefSeq" id="WP_183627262.1">
    <property type="nucleotide sequence ID" value="NZ_JACIDX010000013.1"/>
</dbReference>
<evidence type="ECO:0000313" key="2">
    <source>
        <dbReference type="EMBL" id="MBB3956375.1"/>
    </source>
</evidence>
<sequence length="58" mass="5799">MFALGCLALIVLPLLGFIAGLVMGGQSMGLWGAGIGLIAALLMSATAALALVKASRKR</sequence>
<name>A0A7W6CMC1_9SPHN</name>
<feature type="transmembrane region" description="Helical" evidence="1">
    <location>
        <begin position="30"/>
        <end position="52"/>
    </location>
</feature>
<accession>A0A7W6CMC1</accession>
<keyword evidence="1" id="KW-0812">Transmembrane</keyword>
<protein>
    <submittedName>
        <fullName evidence="2">Uncharacterized protein</fullName>
    </submittedName>
</protein>
<keyword evidence="1" id="KW-1133">Transmembrane helix</keyword>
<dbReference type="Proteomes" id="UP000548867">
    <property type="component" value="Unassembled WGS sequence"/>
</dbReference>
<evidence type="ECO:0000313" key="3">
    <source>
        <dbReference type="Proteomes" id="UP000548867"/>
    </source>
</evidence>
<organism evidence="2 3">
    <name type="scientific">Novosphingobium sediminicola</name>
    <dbReference type="NCBI Taxonomy" id="563162"/>
    <lineage>
        <taxon>Bacteria</taxon>
        <taxon>Pseudomonadati</taxon>
        <taxon>Pseudomonadota</taxon>
        <taxon>Alphaproteobacteria</taxon>
        <taxon>Sphingomonadales</taxon>
        <taxon>Sphingomonadaceae</taxon>
        <taxon>Novosphingobium</taxon>
    </lineage>
</organism>
<evidence type="ECO:0000256" key="1">
    <source>
        <dbReference type="SAM" id="Phobius"/>
    </source>
</evidence>
<keyword evidence="1" id="KW-0472">Membrane</keyword>
<keyword evidence="3" id="KW-1185">Reference proteome</keyword>
<proteinExistence type="predicted"/>
<dbReference type="AlphaFoldDB" id="A0A7W6CMC1"/>
<comment type="caution">
    <text evidence="2">The sequence shown here is derived from an EMBL/GenBank/DDBJ whole genome shotgun (WGS) entry which is preliminary data.</text>
</comment>
<reference evidence="2 3" key="1">
    <citation type="submission" date="2020-08" db="EMBL/GenBank/DDBJ databases">
        <title>Genomic Encyclopedia of Type Strains, Phase IV (KMG-IV): sequencing the most valuable type-strain genomes for metagenomic binning, comparative biology and taxonomic classification.</title>
        <authorList>
            <person name="Goeker M."/>
        </authorList>
    </citation>
    <scope>NUCLEOTIDE SEQUENCE [LARGE SCALE GENOMIC DNA]</scope>
    <source>
        <strain evidence="2 3">DSM 27057</strain>
    </source>
</reference>
<dbReference type="EMBL" id="JACIDX010000013">
    <property type="protein sequence ID" value="MBB3956375.1"/>
    <property type="molecule type" value="Genomic_DNA"/>
</dbReference>